<evidence type="ECO:0000313" key="8">
    <source>
        <dbReference type="EMBL" id="KAL3340339.1"/>
    </source>
</evidence>
<reference evidence="8 9" key="1">
    <citation type="submission" date="2024-05" db="EMBL/GenBank/DDBJ databases">
        <title>De novo assembly of an allotetraploid wild potato.</title>
        <authorList>
            <person name="Hosaka A.J."/>
        </authorList>
    </citation>
    <scope>NUCLEOTIDE SEQUENCE [LARGE SCALE GENOMIC DNA]</scope>
    <source>
        <tissue evidence="8">Young leaves</tissue>
    </source>
</reference>
<dbReference type="Proteomes" id="UP001627284">
    <property type="component" value="Unassembled WGS sequence"/>
</dbReference>
<feature type="compositionally biased region" description="Acidic residues" evidence="6">
    <location>
        <begin position="13"/>
        <end position="28"/>
    </location>
</feature>
<organism evidence="8 9">
    <name type="scientific">Solanum stoloniferum</name>
    <dbReference type="NCBI Taxonomy" id="62892"/>
    <lineage>
        <taxon>Eukaryota</taxon>
        <taxon>Viridiplantae</taxon>
        <taxon>Streptophyta</taxon>
        <taxon>Embryophyta</taxon>
        <taxon>Tracheophyta</taxon>
        <taxon>Spermatophyta</taxon>
        <taxon>Magnoliopsida</taxon>
        <taxon>eudicotyledons</taxon>
        <taxon>Gunneridae</taxon>
        <taxon>Pentapetalae</taxon>
        <taxon>asterids</taxon>
        <taxon>lamiids</taxon>
        <taxon>Solanales</taxon>
        <taxon>Solanaceae</taxon>
        <taxon>Solanoideae</taxon>
        <taxon>Solaneae</taxon>
        <taxon>Solanum</taxon>
    </lineage>
</organism>
<evidence type="ECO:0000256" key="4">
    <source>
        <dbReference type="ARBA" id="ARBA00023235"/>
    </source>
</evidence>
<dbReference type="PANTHER" id="PTHR10516:SF430">
    <property type="entry name" value="PEPTIDYLPROLYL ISOMERASE"/>
    <property type="match status" value="1"/>
</dbReference>
<dbReference type="InterPro" id="IPR001179">
    <property type="entry name" value="PPIase_FKBP_dom"/>
</dbReference>
<comment type="catalytic activity">
    <reaction evidence="1 5">
        <text>[protein]-peptidylproline (omega=180) = [protein]-peptidylproline (omega=0)</text>
        <dbReference type="Rhea" id="RHEA:16237"/>
        <dbReference type="Rhea" id="RHEA-COMP:10747"/>
        <dbReference type="Rhea" id="RHEA-COMP:10748"/>
        <dbReference type="ChEBI" id="CHEBI:83833"/>
        <dbReference type="ChEBI" id="CHEBI:83834"/>
        <dbReference type="EC" id="5.2.1.8"/>
    </reaction>
</comment>
<feature type="region of interest" description="Disordered" evidence="6">
    <location>
        <begin position="11"/>
        <end position="36"/>
    </location>
</feature>
<evidence type="ECO:0000259" key="7">
    <source>
        <dbReference type="PROSITE" id="PS50059"/>
    </source>
</evidence>
<dbReference type="EC" id="5.2.1.8" evidence="2 5"/>
<dbReference type="InterPro" id="IPR050689">
    <property type="entry name" value="FKBP-type_PPIase"/>
</dbReference>
<dbReference type="GO" id="GO:0003755">
    <property type="term" value="F:peptidyl-prolyl cis-trans isomerase activity"/>
    <property type="evidence" value="ECO:0007669"/>
    <property type="project" value="UniProtKB-KW"/>
</dbReference>
<keyword evidence="4 5" id="KW-0413">Isomerase</keyword>
<proteinExistence type="predicted"/>
<dbReference type="Pfam" id="PF00254">
    <property type="entry name" value="FKBP_C"/>
    <property type="match status" value="2"/>
</dbReference>
<evidence type="ECO:0000256" key="1">
    <source>
        <dbReference type="ARBA" id="ARBA00000971"/>
    </source>
</evidence>
<feature type="domain" description="PPIase FKBP-type" evidence="7">
    <location>
        <begin position="63"/>
        <end position="150"/>
    </location>
</feature>
<dbReference type="SUPFAM" id="SSF54534">
    <property type="entry name" value="FKBP-like"/>
    <property type="match status" value="2"/>
</dbReference>
<keyword evidence="3 5" id="KW-0697">Rotamase</keyword>
<evidence type="ECO:0000256" key="5">
    <source>
        <dbReference type="PROSITE-ProRule" id="PRU00277"/>
    </source>
</evidence>
<gene>
    <name evidence="8" type="ORF">AABB24_028794</name>
</gene>
<evidence type="ECO:0000256" key="3">
    <source>
        <dbReference type="ARBA" id="ARBA00023110"/>
    </source>
</evidence>
<dbReference type="PROSITE" id="PS50059">
    <property type="entry name" value="FKBP_PPIASE"/>
    <property type="match status" value="2"/>
</dbReference>
<dbReference type="EMBL" id="JBJKTR010000016">
    <property type="protein sequence ID" value="KAL3340339.1"/>
    <property type="molecule type" value="Genomic_DNA"/>
</dbReference>
<dbReference type="PANTHER" id="PTHR10516">
    <property type="entry name" value="PEPTIDYL-PROLYL CIS-TRANS ISOMERASE"/>
    <property type="match status" value="1"/>
</dbReference>
<evidence type="ECO:0000256" key="2">
    <source>
        <dbReference type="ARBA" id="ARBA00013194"/>
    </source>
</evidence>
<accession>A0ABD2S824</accession>
<dbReference type="AlphaFoldDB" id="A0ABD2S824"/>
<evidence type="ECO:0000256" key="6">
    <source>
        <dbReference type="SAM" id="MobiDB-lite"/>
    </source>
</evidence>
<dbReference type="Gene3D" id="3.10.50.40">
    <property type="match status" value="2"/>
</dbReference>
<protein>
    <recommendedName>
        <fullName evidence="2 5">peptidylprolyl isomerase</fullName>
        <ecNumber evidence="2 5">5.2.1.8</ecNumber>
    </recommendedName>
</protein>
<sequence length="249" mass="27425">MVEFSMANAQAFIDEDDELDEEPGEEIESAPPLNVGEEREINSNGLKKKLLKHGQGWETPEFGDEVTVHYVGILHDGTKSISTRDKGEPFTFKLGQEKVAAGLDRGIVTMRKGEGALFTLPSETSFGSSDLDAVSSNSVVQFEVELVSWITVVDVCKDGGIIKKILEKGEMIGPPGDLDEVLVRYVVRLLDGITVAKTSEHGVEFYVKDGHFCQALPKAIKTMRKGEKVNLLIQPQCLLTTLHGWSRHE</sequence>
<feature type="domain" description="PPIase FKBP-type" evidence="7">
    <location>
        <begin position="178"/>
        <end position="236"/>
    </location>
</feature>
<name>A0ABD2S824_9SOLN</name>
<keyword evidence="9" id="KW-1185">Reference proteome</keyword>
<evidence type="ECO:0000313" key="9">
    <source>
        <dbReference type="Proteomes" id="UP001627284"/>
    </source>
</evidence>
<dbReference type="InterPro" id="IPR046357">
    <property type="entry name" value="PPIase_dom_sf"/>
</dbReference>
<comment type="caution">
    <text evidence="8">The sequence shown here is derived from an EMBL/GenBank/DDBJ whole genome shotgun (WGS) entry which is preliminary data.</text>
</comment>